<dbReference type="SUPFAM" id="SSF51905">
    <property type="entry name" value="FAD/NAD(P)-binding domain"/>
    <property type="match status" value="1"/>
</dbReference>
<dbReference type="EMBL" id="MVGT01000757">
    <property type="protein sequence ID" value="OVA15466.1"/>
    <property type="molecule type" value="Genomic_DNA"/>
</dbReference>
<dbReference type="STRING" id="56857.A0A200QYD3"/>
<name>A0A200QYD3_MACCD</name>
<dbReference type="GO" id="GO:0004497">
    <property type="term" value="F:monooxygenase activity"/>
    <property type="evidence" value="ECO:0007669"/>
    <property type="project" value="UniProtKB-KW"/>
</dbReference>
<reference evidence="4 5" key="1">
    <citation type="journal article" date="2017" name="Mol. Plant">
        <title>The Genome of Medicinal Plant Macleaya cordata Provides New Insights into Benzylisoquinoline Alkaloids Metabolism.</title>
        <authorList>
            <person name="Liu X."/>
            <person name="Liu Y."/>
            <person name="Huang P."/>
            <person name="Ma Y."/>
            <person name="Qing Z."/>
            <person name="Tang Q."/>
            <person name="Cao H."/>
            <person name="Cheng P."/>
            <person name="Zheng Y."/>
            <person name="Yuan Z."/>
            <person name="Zhou Y."/>
            <person name="Liu J."/>
            <person name="Tang Z."/>
            <person name="Zhuo Y."/>
            <person name="Zhang Y."/>
            <person name="Yu L."/>
            <person name="Huang J."/>
            <person name="Yang P."/>
            <person name="Peng Q."/>
            <person name="Zhang J."/>
            <person name="Jiang W."/>
            <person name="Zhang Z."/>
            <person name="Lin K."/>
            <person name="Ro D.K."/>
            <person name="Chen X."/>
            <person name="Xiong X."/>
            <person name="Shang Y."/>
            <person name="Huang S."/>
            <person name="Zeng J."/>
        </authorList>
    </citation>
    <scope>NUCLEOTIDE SEQUENCE [LARGE SCALE GENOMIC DNA]</scope>
    <source>
        <strain evidence="5">cv. BLH2017</strain>
        <tissue evidence="4">Root</tissue>
    </source>
</reference>
<dbReference type="InterPro" id="IPR036188">
    <property type="entry name" value="FAD/NAD-bd_sf"/>
</dbReference>
<evidence type="ECO:0000313" key="4">
    <source>
        <dbReference type="EMBL" id="OVA15466.1"/>
    </source>
</evidence>
<gene>
    <name evidence="4" type="ORF">BVC80_8411g14</name>
</gene>
<evidence type="ECO:0000256" key="3">
    <source>
        <dbReference type="SAM" id="MobiDB-lite"/>
    </source>
</evidence>
<dbReference type="InParanoid" id="A0A200QYD3"/>
<keyword evidence="5" id="KW-1185">Reference proteome</keyword>
<accession>A0A200QYD3</accession>
<dbReference type="Proteomes" id="UP000195402">
    <property type="component" value="Unassembled WGS sequence"/>
</dbReference>
<dbReference type="OrthoDB" id="47494at2759"/>
<dbReference type="PANTHER" id="PTHR45934">
    <property type="entry name" value="FAD/NAD(P)-BINDING OXIDOREDUCTASE FAMILY PROTEIN"/>
    <property type="match status" value="1"/>
</dbReference>
<dbReference type="InterPro" id="IPR044560">
    <property type="entry name" value="MOase"/>
</dbReference>
<organism evidence="4 5">
    <name type="scientific">Macleaya cordata</name>
    <name type="common">Five-seeded plume-poppy</name>
    <name type="synonym">Bocconia cordata</name>
    <dbReference type="NCBI Taxonomy" id="56857"/>
    <lineage>
        <taxon>Eukaryota</taxon>
        <taxon>Viridiplantae</taxon>
        <taxon>Streptophyta</taxon>
        <taxon>Embryophyta</taxon>
        <taxon>Tracheophyta</taxon>
        <taxon>Spermatophyta</taxon>
        <taxon>Magnoliopsida</taxon>
        <taxon>Ranunculales</taxon>
        <taxon>Papaveraceae</taxon>
        <taxon>Papaveroideae</taxon>
        <taxon>Macleaya</taxon>
    </lineage>
</organism>
<dbReference type="PANTHER" id="PTHR45934:SF2">
    <property type="entry name" value="MONOOXYGENASE 1"/>
    <property type="match status" value="1"/>
</dbReference>
<proteinExistence type="predicted"/>
<evidence type="ECO:0000256" key="1">
    <source>
        <dbReference type="ARBA" id="ARBA00023002"/>
    </source>
</evidence>
<evidence type="ECO:0000256" key="2">
    <source>
        <dbReference type="ARBA" id="ARBA00023033"/>
    </source>
</evidence>
<feature type="region of interest" description="Disordered" evidence="3">
    <location>
        <begin position="90"/>
        <end position="112"/>
    </location>
</feature>
<keyword evidence="2" id="KW-0503">Monooxygenase</keyword>
<evidence type="ECO:0000313" key="5">
    <source>
        <dbReference type="Proteomes" id="UP000195402"/>
    </source>
</evidence>
<sequence length="112" mass="12371">MHVMGPFLGQGRSAVLEDAVVLARNLAQELCTTGSKRIGQQVMQARIGAAMDRYVKERKMRLLMLSTQTYLTGMLLEASSKLTKLTANSTIDFGSGHRQPAQEEMQIAREDS</sequence>
<comment type="caution">
    <text evidence="4">The sequence shown here is derived from an EMBL/GenBank/DDBJ whole genome shotgun (WGS) entry which is preliminary data.</text>
</comment>
<dbReference type="AlphaFoldDB" id="A0A200QYD3"/>
<protein>
    <submittedName>
        <fullName evidence="4">Uncharacterized protein</fullName>
    </submittedName>
</protein>
<dbReference type="Gene3D" id="3.50.50.60">
    <property type="entry name" value="FAD/NAD(P)-binding domain"/>
    <property type="match status" value="1"/>
</dbReference>
<keyword evidence="1" id="KW-0560">Oxidoreductase</keyword>